<dbReference type="AlphaFoldDB" id="A0A6G1HWR0"/>
<name>A0A6G1HWR0_9PEZI</name>
<dbReference type="EMBL" id="ML996695">
    <property type="protein sequence ID" value="KAF2400351.1"/>
    <property type="molecule type" value="Genomic_DNA"/>
</dbReference>
<evidence type="ECO:0000256" key="3">
    <source>
        <dbReference type="SAM" id="MobiDB-lite"/>
    </source>
</evidence>
<dbReference type="GO" id="GO:0071467">
    <property type="term" value="P:cellular response to pH"/>
    <property type="evidence" value="ECO:0007669"/>
    <property type="project" value="InterPro"/>
</dbReference>
<dbReference type="InterPro" id="IPR038499">
    <property type="entry name" value="BRO1_sf"/>
</dbReference>
<organism evidence="5 6">
    <name type="scientific">Trichodelitschia bisporula</name>
    <dbReference type="NCBI Taxonomy" id="703511"/>
    <lineage>
        <taxon>Eukaryota</taxon>
        <taxon>Fungi</taxon>
        <taxon>Dikarya</taxon>
        <taxon>Ascomycota</taxon>
        <taxon>Pezizomycotina</taxon>
        <taxon>Dothideomycetes</taxon>
        <taxon>Dothideomycetes incertae sedis</taxon>
        <taxon>Phaeotrichales</taxon>
        <taxon>Phaeotrichaceae</taxon>
        <taxon>Trichodelitschia</taxon>
    </lineage>
</organism>
<dbReference type="PANTHER" id="PTHR40463:SF1">
    <property type="entry name" value="PH-RESPONSE REGULATOR PROTEIN PALC"/>
    <property type="match status" value="1"/>
</dbReference>
<protein>
    <recommendedName>
        <fullName evidence="2">pH-response regulator protein palC</fullName>
    </recommendedName>
</protein>
<dbReference type="SMART" id="SM01041">
    <property type="entry name" value="BRO1"/>
    <property type="match status" value="1"/>
</dbReference>
<dbReference type="GO" id="GO:0005886">
    <property type="term" value="C:plasma membrane"/>
    <property type="evidence" value="ECO:0007669"/>
    <property type="project" value="TreeGrafter"/>
</dbReference>
<evidence type="ECO:0000313" key="6">
    <source>
        <dbReference type="Proteomes" id="UP000799640"/>
    </source>
</evidence>
<reference evidence="5" key="1">
    <citation type="journal article" date="2020" name="Stud. Mycol.">
        <title>101 Dothideomycetes genomes: a test case for predicting lifestyles and emergence of pathogens.</title>
        <authorList>
            <person name="Haridas S."/>
            <person name="Albert R."/>
            <person name="Binder M."/>
            <person name="Bloem J."/>
            <person name="Labutti K."/>
            <person name="Salamov A."/>
            <person name="Andreopoulos B."/>
            <person name="Baker S."/>
            <person name="Barry K."/>
            <person name="Bills G."/>
            <person name="Bluhm B."/>
            <person name="Cannon C."/>
            <person name="Castanera R."/>
            <person name="Culley D."/>
            <person name="Daum C."/>
            <person name="Ezra D."/>
            <person name="Gonzalez J."/>
            <person name="Henrissat B."/>
            <person name="Kuo A."/>
            <person name="Liang C."/>
            <person name="Lipzen A."/>
            <person name="Lutzoni F."/>
            <person name="Magnuson J."/>
            <person name="Mondo S."/>
            <person name="Nolan M."/>
            <person name="Ohm R."/>
            <person name="Pangilinan J."/>
            <person name="Park H.-J."/>
            <person name="Ramirez L."/>
            <person name="Alfaro M."/>
            <person name="Sun H."/>
            <person name="Tritt A."/>
            <person name="Yoshinaga Y."/>
            <person name="Zwiers L.-H."/>
            <person name="Turgeon B."/>
            <person name="Goodwin S."/>
            <person name="Spatafora J."/>
            <person name="Crous P."/>
            <person name="Grigoriev I."/>
        </authorList>
    </citation>
    <scope>NUCLEOTIDE SEQUENCE</scope>
    <source>
        <strain evidence="5">CBS 262.69</strain>
    </source>
</reference>
<dbReference type="Gene3D" id="1.25.40.280">
    <property type="entry name" value="alix/aip1 like domains"/>
    <property type="match status" value="1"/>
</dbReference>
<gene>
    <name evidence="5" type="ORF">EJ06DRAFT_494057</name>
</gene>
<dbReference type="PANTHER" id="PTHR40463">
    <property type="entry name" value="PH-RESPONSE REGULATOR PROTEIN PALC"/>
    <property type="match status" value="1"/>
</dbReference>
<evidence type="ECO:0000313" key="5">
    <source>
        <dbReference type="EMBL" id="KAF2400351.1"/>
    </source>
</evidence>
<sequence>MPFLFTLPTTSHISFTFFFSSTTHPSLPLTATSARSLLRTALKTHKRLPEPAQASNLPTIISALTSYIPYLFALEAGLSGIPVAGEEIDIVLLRELDVTWRMPLSAPPPGRRSPPRTKLRSLEAELAMVLTTLAHAHTLSARAALRPLLSTSATDTVSPEGRTQAVASAMNALMTAHSLYTFVLSRITTTPPPPPTPADLTPEMLSSLASGALAEATLLTVLRDDPYPALVAEERREASNDWMFRAPTVPRVRAHLFARLCLAAGEHAARASAAAAGVPGAEGRWGAYCADLRRTARARAARFLGVDAEAEGKGGEGIAWIRGAKAELGLPAEEGLGRLRLGWRERREDKRVERGGEWGGDAGKLEEGRVLELLERKWVKMNDTIGMQIIPPHAPLLATMPSGREYHTPRAYVPPHLDAGAVARMRAPPDANEVRGFQGGGDESDSEGEGYESAQGVSAPGAYY</sequence>
<dbReference type="InterPro" id="IPR004328">
    <property type="entry name" value="BRO1_dom"/>
</dbReference>
<keyword evidence="6" id="KW-1185">Reference proteome</keyword>
<dbReference type="Proteomes" id="UP000799640">
    <property type="component" value="Unassembled WGS sequence"/>
</dbReference>
<evidence type="ECO:0000259" key="4">
    <source>
        <dbReference type="PROSITE" id="PS51180"/>
    </source>
</evidence>
<accession>A0A6G1HWR0</accession>
<dbReference type="OrthoDB" id="10266451at2759"/>
<proteinExistence type="inferred from homology"/>
<evidence type="ECO:0000256" key="2">
    <source>
        <dbReference type="ARBA" id="ARBA00022193"/>
    </source>
</evidence>
<feature type="domain" description="BRO1" evidence="4">
    <location>
        <begin position="1"/>
        <end position="263"/>
    </location>
</feature>
<dbReference type="InterPro" id="IPR037505">
    <property type="entry name" value="pH-resp_palC"/>
</dbReference>
<comment type="similarity">
    <text evidence="1">Belongs to the palC family.</text>
</comment>
<feature type="region of interest" description="Disordered" evidence="3">
    <location>
        <begin position="429"/>
        <end position="464"/>
    </location>
</feature>
<evidence type="ECO:0000256" key="1">
    <source>
        <dbReference type="ARBA" id="ARBA00010997"/>
    </source>
</evidence>
<dbReference type="PROSITE" id="PS51180">
    <property type="entry name" value="BRO1"/>
    <property type="match status" value="1"/>
</dbReference>